<evidence type="ECO:0000256" key="4">
    <source>
        <dbReference type="ARBA" id="ARBA00048505"/>
    </source>
</evidence>
<evidence type="ECO:0000256" key="1">
    <source>
        <dbReference type="ARBA" id="ARBA00022833"/>
    </source>
</evidence>
<comment type="caution">
    <text evidence="6">The sequence shown here is derived from an EMBL/GenBank/DDBJ whole genome shotgun (WGS) entry which is preliminary data.</text>
</comment>
<name>A0ABS4GMT1_9BACL</name>
<keyword evidence="7" id="KW-1185">Reference proteome</keyword>
<dbReference type="PANTHER" id="PTHR46018">
    <property type="entry name" value="ZINC PHOSPHODIESTERASE ELAC PROTEIN 1"/>
    <property type="match status" value="1"/>
</dbReference>
<dbReference type="SUPFAM" id="SSF56281">
    <property type="entry name" value="Metallo-hydrolase/oxidoreductase"/>
    <property type="match status" value="1"/>
</dbReference>
<dbReference type="EMBL" id="JAGGKT010000003">
    <property type="protein sequence ID" value="MBP1931573.1"/>
    <property type="molecule type" value="Genomic_DNA"/>
</dbReference>
<evidence type="ECO:0000259" key="5">
    <source>
        <dbReference type="SMART" id="SM00849"/>
    </source>
</evidence>
<gene>
    <name evidence="6" type="ORF">J2Z37_001574</name>
</gene>
<evidence type="ECO:0000313" key="6">
    <source>
        <dbReference type="EMBL" id="MBP1931573.1"/>
    </source>
</evidence>
<dbReference type="Pfam" id="PF12706">
    <property type="entry name" value="Lactamase_B_2"/>
    <property type="match status" value="1"/>
</dbReference>
<keyword evidence="1" id="KW-0862">Zinc</keyword>
<comment type="catalytic activity">
    <reaction evidence="2">
        <text>3',5'-cyclic CMP + H2O = CMP + H(+)</text>
        <dbReference type="Rhea" id="RHEA:72675"/>
        <dbReference type="ChEBI" id="CHEBI:15377"/>
        <dbReference type="ChEBI" id="CHEBI:15378"/>
        <dbReference type="ChEBI" id="CHEBI:58003"/>
        <dbReference type="ChEBI" id="CHEBI:60377"/>
    </reaction>
    <physiologicalReaction direction="left-to-right" evidence="2">
        <dbReference type="Rhea" id="RHEA:72676"/>
    </physiologicalReaction>
</comment>
<dbReference type="Proteomes" id="UP001519343">
    <property type="component" value="Unassembled WGS sequence"/>
</dbReference>
<sequence>MKWIVLGFQSPYPGPGGGTPGYLLETPEGIWLIDCGSGVISQLGKYIHPWKIDGVILSHLHNDHIVDIPILHYALLMAKRTGKRTERMPVYSPSIPSTRAEQLHDEEFTKVMYYDHQPTLPLTKNLMVQFQKTDHPIDCHAMKFTFGDKTICYTADTGLEMDWSFFGEGMDLLVIEGTYLHKDSPKEKRGHLSIREAAQLATRLQAKCCLITHLYPEYDRKEMMKEARDFYQGNLFLAEMGLEVRV</sequence>
<comment type="function">
    <text evidence="3">Counteracts the endogenous Pycsar antiviral defense system. Phosphodiesterase that enables metal-dependent hydrolysis of host cyclic nucleotide Pycsar defense signals such as cCMP and cUMP.</text>
</comment>
<dbReference type="RefSeq" id="WP_209809668.1">
    <property type="nucleotide sequence ID" value="NZ_JAGGKT010000003.1"/>
</dbReference>
<dbReference type="PANTHER" id="PTHR46018:SF4">
    <property type="entry name" value="METALLO-HYDROLASE YHFI-RELATED"/>
    <property type="match status" value="1"/>
</dbReference>
<dbReference type="InterPro" id="IPR001279">
    <property type="entry name" value="Metallo-B-lactamas"/>
</dbReference>
<dbReference type="SMART" id="SM00849">
    <property type="entry name" value="Lactamase_B"/>
    <property type="match status" value="1"/>
</dbReference>
<dbReference type="Gene3D" id="3.60.15.10">
    <property type="entry name" value="Ribonuclease Z/Hydroxyacylglutathione hydrolase-like"/>
    <property type="match status" value="1"/>
</dbReference>
<dbReference type="InterPro" id="IPR036866">
    <property type="entry name" value="RibonucZ/Hydroxyglut_hydro"/>
</dbReference>
<reference evidence="6 7" key="1">
    <citation type="submission" date="2021-03" db="EMBL/GenBank/DDBJ databases">
        <title>Genomic Encyclopedia of Type Strains, Phase IV (KMG-IV): sequencing the most valuable type-strain genomes for metagenomic binning, comparative biology and taxonomic classification.</title>
        <authorList>
            <person name="Goeker M."/>
        </authorList>
    </citation>
    <scope>NUCLEOTIDE SEQUENCE [LARGE SCALE GENOMIC DNA]</scope>
    <source>
        <strain evidence="6 7">DSM 24738</strain>
    </source>
</reference>
<evidence type="ECO:0000313" key="7">
    <source>
        <dbReference type="Proteomes" id="UP001519343"/>
    </source>
</evidence>
<evidence type="ECO:0000256" key="3">
    <source>
        <dbReference type="ARBA" id="ARBA00034301"/>
    </source>
</evidence>
<protein>
    <submittedName>
        <fullName evidence="6">Ribonuclease BN (tRNA processing enzyme)</fullName>
    </submittedName>
</protein>
<organism evidence="6 7">
    <name type="scientific">Ammoniphilus resinae</name>
    <dbReference type="NCBI Taxonomy" id="861532"/>
    <lineage>
        <taxon>Bacteria</taxon>
        <taxon>Bacillati</taxon>
        <taxon>Bacillota</taxon>
        <taxon>Bacilli</taxon>
        <taxon>Bacillales</taxon>
        <taxon>Paenibacillaceae</taxon>
        <taxon>Aneurinibacillus group</taxon>
        <taxon>Ammoniphilus</taxon>
    </lineage>
</organism>
<proteinExistence type="predicted"/>
<comment type="catalytic activity">
    <reaction evidence="4">
        <text>3',5'-cyclic UMP + H2O = UMP + H(+)</text>
        <dbReference type="Rhea" id="RHEA:70575"/>
        <dbReference type="ChEBI" id="CHEBI:15377"/>
        <dbReference type="ChEBI" id="CHEBI:15378"/>
        <dbReference type="ChEBI" id="CHEBI:57865"/>
        <dbReference type="ChEBI" id="CHEBI:184387"/>
    </reaction>
    <physiologicalReaction direction="left-to-right" evidence="4">
        <dbReference type="Rhea" id="RHEA:70576"/>
    </physiologicalReaction>
</comment>
<evidence type="ECO:0000256" key="2">
    <source>
        <dbReference type="ARBA" id="ARBA00034221"/>
    </source>
</evidence>
<feature type="domain" description="Metallo-beta-lactamase" evidence="5">
    <location>
        <begin position="18"/>
        <end position="213"/>
    </location>
</feature>
<accession>A0ABS4GMT1</accession>